<evidence type="ECO:0000256" key="2">
    <source>
        <dbReference type="ARBA" id="ARBA00022768"/>
    </source>
</evidence>
<dbReference type="InterPro" id="IPR036402">
    <property type="entry name" value="EF-Ts_dimer_sf"/>
</dbReference>
<comment type="similarity">
    <text evidence="1">Belongs to the EF-Ts family.</text>
</comment>
<dbReference type="CDD" id="cd14275">
    <property type="entry name" value="UBA_EF-Ts"/>
    <property type="match status" value="1"/>
</dbReference>
<sequence>MSTEIIKELREQTGLSLGEIKKALDESNGDKAKALEVLSEKAKAFAEKKGERLLGAGIIGSYVYGGGTAVAMVELFCETDFVAKNEEFKALANDIAFHIVAMSPTSLNNEDGLGEETALLSQAFIKDPSQTIGEKIDAAIQKFGENTKVGRFVRYSI</sequence>
<reference evidence="5" key="1">
    <citation type="submission" date="2019-08" db="EMBL/GenBank/DDBJ databases">
        <authorList>
            <person name="Kucharzyk K."/>
            <person name="Murdoch R.W."/>
            <person name="Higgins S."/>
            <person name="Loffler F."/>
        </authorList>
    </citation>
    <scope>NUCLEOTIDE SEQUENCE</scope>
</reference>
<dbReference type="Gene3D" id="1.10.8.10">
    <property type="entry name" value="DNA helicase RuvA subunit, C-terminal domain"/>
    <property type="match status" value="1"/>
</dbReference>
<proteinExistence type="inferred from homology"/>
<evidence type="ECO:0000313" key="5">
    <source>
        <dbReference type="EMBL" id="MPL87249.1"/>
    </source>
</evidence>
<dbReference type="InterPro" id="IPR014039">
    <property type="entry name" value="Transl_elong_EFTs/EF1B_dimer"/>
</dbReference>
<keyword evidence="3" id="KW-0648">Protein biosynthesis</keyword>
<feature type="domain" description="Translation elongation factor EFTs/EF1B dimerisation" evidence="4">
    <location>
        <begin position="71"/>
        <end position="155"/>
    </location>
</feature>
<gene>
    <name evidence="5" type="primary">tsf_14</name>
    <name evidence="5" type="ORF">SDC9_33249</name>
</gene>
<dbReference type="GO" id="GO:0003746">
    <property type="term" value="F:translation elongation factor activity"/>
    <property type="evidence" value="ECO:0007669"/>
    <property type="project" value="UniProtKB-KW"/>
</dbReference>
<organism evidence="5">
    <name type="scientific">bioreactor metagenome</name>
    <dbReference type="NCBI Taxonomy" id="1076179"/>
    <lineage>
        <taxon>unclassified sequences</taxon>
        <taxon>metagenomes</taxon>
        <taxon>ecological metagenomes</taxon>
    </lineage>
</organism>
<dbReference type="HAMAP" id="MF_00050">
    <property type="entry name" value="EF_Ts"/>
    <property type="match status" value="1"/>
</dbReference>
<comment type="caution">
    <text evidence="5">The sequence shown here is derived from an EMBL/GenBank/DDBJ whole genome shotgun (WGS) entry which is preliminary data.</text>
</comment>
<keyword evidence="2 5" id="KW-0251">Elongation factor</keyword>
<evidence type="ECO:0000256" key="3">
    <source>
        <dbReference type="ARBA" id="ARBA00022917"/>
    </source>
</evidence>
<accession>A0A644V7B9</accession>
<dbReference type="PANTHER" id="PTHR11741:SF0">
    <property type="entry name" value="ELONGATION FACTOR TS, MITOCHONDRIAL"/>
    <property type="match status" value="1"/>
</dbReference>
<evidence type="ECO:0000256" key="1">
    <source>
        <dbReference type="ARBA" id="ARBA00005532"/>
    </source>
</evidence>
<dbReference type="SUPFAM" id="SSF46934">
    <property type="entry name" value="UBA-like"/>
    <property type="match status" value="1"/>
</dbReference>
<dbReference type="InterPro" id="IPR001816">
    <property type="entry name" value="Transl_elong_EFTs/EF1B"/>
</dbReference>
<dbReference type="Pfam" id="PF00889">
    <property type="entry name" value="EF_TS"/>
    <property type="match status" value="1"/>
</dbReference>
<dbReference type="EMBL" id="VSSQ01000235">
    <property type="protein sequence ID" value="MPL87249.1"/>
    <property type="molecule type" value="Genomic_DNA"/>
</dbReference>
<dbReference type="InterPro" id="IPR018101">
    <property type="entry name" value="Transl_elong_Ts_CS"/>
</dbReference>
<dbReference type="PANTHER" id="PTHR11741">
    <property type="entry name" value="ELONGATION FACTOR TS"/>
    <property type="match status" value="1"/>
</dbReference>
<protein>
    <submittedName>
        <fullName evidence="5">Elongation factor Ts</fullName>
    </submittedName>
</protein>
<dbReference type="PROSITE" id="PS01126">
    <property type="entry name" value="EF_TS_1"/>
    <property type="match status" value="1"/>
</dbReference>
<dbReference type="InterPro" id="IPR009060">
    <property type="entry name" value="UBA-like_sf"/>
</dbReference>
<name>A0A644V7B9_9ZZZZ</name>
<evidence type="ECO:0000259" key="4">
    <source>
        <dbReference type="Pfam" id="PF00889"/>
    </source>
</evidence>
<dbReference type="AlphaFoldDB" id="A0A644V7B9"/>
<dbReference type="Gene3D" id="3.30.479.20">
    <property type="entry name" value="Elongation factor Ts, dimerisation domain"/>
    <property type="match status" value="1"/>
</dbReference>
<dbReference type="SUPFAM" id="SSF54713">
    <property type="entry name" value="Elongation factor Ts (EF-Ts), dimerisation domain"/>
    <property type="match status" value="1"/>
</dbReference>